<dbReference type="AlphaFoldDB" id="A0A5B9MNG1"/>
<gene>
    <name evidence="3" type="primary">ybhN</name>
    <name evidence="3" type="ORF">Mal15_51920</name>
</gene>
<keyword evidence="2" id="KW-0472">Membrane</keyword>
<evidence type="ECO:0000256" key="1">
    <source>
        <dbReference type="SAM" id="MobiDB-lite"/>
    </source>
</evidence>
<feature type="region of interest" description="Disordered" evidence="1">
    <location>
        <begin position="336"/>
        <end position="365"/>
    </location>
</feature>
<dbReference type="EMBL" id="CP036264">
    <property type="protein sequence ID" value="QEG01116.1"/>
    <property type="molecule type" value="Genomic_DNA"/>
</dbReference>
<reference evidence="3 4" key="1">
    <citation type="submission" date="2019-02" db="EMBL/GenBank/DDBJ databases">
        <title>Planctomycetal bacteria perform biofilm scaping via a novel small molecule.</title>
        <authorList>
            <person name="Jeske O."/>
            <person name="Boedeker C."/>
            <person name="Wiegand S."/>
            <person name="Breitling P."/>
            <person name="Kallscheuer N."/>
            <person name="Jogler M."/>
            <person name="Rohde M."/>
            <person name="Petersen J."/>
            <person name="Medema M.H."/>
            <person name="Surup F."/>
            <person name="Jogler C."/>
        </authorList>
    </citation>
    <scope>NUCLEOTIDE SEQUENCE [LARGE SCALE GENOMIC DNA]</scope>
    <source>
        <strain evidence="3 4">Mal15</strain>
    </source>
</reference>
<feature type="transmembrane region" description="Helical" evidence="2">
    <location>
        <begin position="160"/>
        <end position="184"/>
    </location>
</feature>
<protein>
    <submittedName>
        <fullName evidence="3">Inner membrane protein YbhN</fullName>
    </submittedName>
</protein>
<feature type="transmembrane region" description="Helical" evidence="2">
    <location>
        <begin position="84"/>
        <end position="107"/>
    </location>
</feature>
<keyword evidence="2" id="KW-0812">Transmembrane</keyword>
<evidence type="ECO:0000313" key="4">
    <source>
        <dbReference type="Proteomes" id="UP000321353"/>
    </source>
</evidence>
<accession>A0A5B9MNG1</accession>
<dbReference type="RefSeq" id="WP_233903012.1">
    <property type="nucleotide sequence ID" value="NZ_CP036264.1"/>
</dbReference>
<evidence type="ECO:0000256" key="2">
    <source>
        <dbReference type="SAM" id="Phobius"/>
    </source>
</evidence>
<proteinExistence type="predicted"/>
<dbReference type="Proteomes" id="UP000321353">
    <property type="component" value="Chromosome"/>
</dbReference>
<keyword evidence="4" id="KW-1185">Reference proteome</keyword>
<feature type="transmembrane region" description="Helical" evidence="2">
    <location>
        <begin position="9"/>
        <end position="27"/>
    </location>
</feature>
<feature type="transmembrane region" description="Helical" evidence="2">
    <location>
        <begin position="47"/>
        <end position="72"/>
    </location>
</feature>
<feature type="transmembrane region" description="Helical" evidence="2">
    <location>
        <begin position="204"/>
        <end position="224"/>
    </location>
</feature>
<keyword evidence="2" id="KW-1133">Transmembrane helix</keyword>
<feature type="transmembrane region" description="Helical" evidence="2">
    <location>
        <begin position="283"/>
        <end position="303"/>
    </location>
</feature>
<feature type="transmembrane region" description="Helical" evidence="2">
    <location>
        <begin position="236"/>
        <end position="263"/>
    </location>
</feature>
<evidence type="ECO:0000313" key="3">
    <source>
        <dbReference type="EMBL" id="QEG01116.1"/>
    </source>
</evidence>
<organism evidence="3 4">
    <name type="scientific">Stieleria maiorica</name>
    <dbReference type="NCBI Taxonomy" id="2795974"/>
    <lineage>
        <taxon>Bacteria</taxon>
        <taxon>Pseudomonadati</taxon>
        <taxon>Planctomycetota</taxon>
        <taxon>Planctomycetia</taxon>
        <taxon>Pirellulales</taxon>
        <taxon>Pirellulaceae</taxon>
        <taxon>Stieleria</taxon>
    </lineage>
</organism>
<name>A0A5B9MNG1_9BACT</name>
<feature type="transmembrane region" description="Helical" evidence="2">
    <location>
        <begin position="122"/>
        <end position="148"/>
    </location>
</feature>
<sequence length="365" mass="39101">MPKKRIRKYAGPVLAIALFALAVRLLIREAHQITWEEFVRGLTGVPASQIAIAAFLIALNYGLLIAYDILALRYVARSLPLRRVALVSIAGFSLGNNLGTLLAAAPIRFRFYSQWGLSPGQIVALISVVGLTFWSGWWFLGGMVLIWVPIQLPPDVSLPVGTQTFGIVLISLAIIYSLVCFLWRKPWPIGELHLRPPRPGLMFVQASVAAVDLLISATALYLVLPGDSVVPFAQVLAAYLVAIGVAMMTQVPGGLGVLEVILLTLLKGTVGDTVLASVLIFRVLYYWLPLLAGMIALVGYEIASGAAAAKQASGIAVASAGPIDSARPVDIAVTSDTRDAVDPATPAGEEILLPEFQEDQMPRED</sequence>
<dbReference type="KEGG" id="smam:Mal15_51920"/>